<dbReference type="InterPro" id="IPR052194">
    <property type="entry name" value="MESH1"/>
</dbReference>
<name>A0A2S8F3P4_9BACT</name>
<evidence type="ECO:0000313" key="2">
    <source>
        <dbReference type="EMBL" id="PQO41474.1"/>
    </source>
</evidence>
<proteinExistence type="predicted"/>
<dbReference type="Proteomes" id="UP000239388">
    <property type="component" value="Unassembled WGS sequence"/>
</dbReference>
<dbReference type="OrthoDB" id="272476at2"/>
<sequence length="203" mass="22265">MAQSPRLPAPLLAFRISIADNVPSGKSPPARIAPPSATVSRKGPTMATIDKAVEIAAQAHAGVKDKQGQPYLLHPIRVMMGVSGEAAQIVAVLHDVVEDTPLTFDEVAAVGFSDEVLEALRLVTHEKEVPYADYVIACKANPIARQVKMSDLRDNSSLSRLLLRPDRLVSDSQRMQKYLLSYRFLQDELSEADYCRLMVDLKA</sequence>
<evidence type="ECO:0008006" key="5">
    <source>
        <dbReference type="Google" id="ProtNLM"/>
    </source>
</evidence>
<dbReference type="Proteomes" id="UP000237819">
    <property type="component" value="Unassembled WGS sequence"/>
</dbReference>
<evidence type="ECO:0000313" key="4">
    <source>
        <dbReference type="Proteomes" id="UP000239388"/>
    </source>
</evidence>
<protein>
    <recommendedName>
        <fullName evidence="5">GTP pyrophosphokinase</fullName>
    </recommendedName>
</protein>
<accession>A0A2S8F3P4</accession>
<comment type="caution">
    <text evidence="1">The sequence shown here is derived from an EMBL/GenBank/DDBJ whole genome shotgun (WGS) entry which is preliminary data.</text>
</comment>
<dbReference type="PANTHER" id="PTHR46246:SF1">
    <property type="entry name" value="GUANOSINE-3',5'-BIS(DIPHOSPHATE) 3'-PYROPHOSPHOHYDROLASE MESH1"/>
    <property type="match status" value="1"/>
</dbReference>
<dbReference type="EMBL" id="PUIB01000029">
    <property type="protein sequence ID" value="PQO26785.1"/>
    <property type="molecule type" value="Genomic_DNA"/>
</dbReference>
<dbReference type="SUPFAM" id="SSF109604">
    <property type="entry name" value="HD-domain/PDEase-like"/>
    <property type="match status" value="1"/>
</dbReference>
<dbReference type="PANTHER" id="PTHR46246">
    <property type="entry name" value="GUANOSINE-3',5'-BIS(DIPHOSPHATE) 3'-PYROPHOSPHOHYDROLASE MESH1"/>
    <property type="match status" value="1"/>
</dbReference>
<dbReference type="AlphaFoldDB" id="A0A2S8F3P4"/>
<dbReference type="GO" id="GO:0008893">
    <property type="term" value="F:guanosine-3',5'-bis(diphosphate) 3'-diphosphatase activity"/>
    <property type="evidence" value="ECO:0007669"/>
    <property type="project" value="TreeGrafter"/>
</dbReference>
<evidence type="ECO:0000313" key="3">
    <source>
        <dbReference type="Proteomes" id="UP000237819"/>
    </source>
</evidence>
<evidence type="ECO:0000313" key="1">
    <source>
        <dbReference type="EMBL" id="PQO26785.1"/>
    </source>
</evidence>
<dbReference type="RefSeq" id="WP_105339298.1">
    <property type="nucleotide sequence ID" value="NZ_PUIB01000029.1"/>
</dbReference>
<gene>
    <name evidence="2" type="ORF">C5Y93_30655</name>
    <name evidence="1" type="ORF">C5Y98_28850</name>
</gene>
<reference evidence="3 4" key="1">
    <citation type="submission" date="2018-02" db="EMBL/GenBank/DDBJ databases">
        <title>Comparative genomes isolates from brazilian mangrove.</title>
        <authorList>
            <person name="Araujo J.E."/>
            <person name="Taketani R.G."/>
            <person name="Silva M.C.P."/>
            <person name="Loureco M.V."/>
            <person name="Andreote F.D."/>
        </authorList>
    </citation>
    <scope>NUCLEOTIDE SEQUENCE [LARGE SCALE GENOMIC DNA]</scope>
    <source>
        <strain evidence="1 4">NAP PRIS-MGV</strain>
        <strain evidence="2 3">Nap-Phe MGV</strain>
    </source>
</reference>
<organism evidence="1 4">
    <name type="scientific">Blastopirellula marina</name>
    <dbReference type="NCBI Taxonomy" id="124"/>
    <lineage>
        <taxon>Bacteria</taxon>
        <taxon>Pseudomonadati</taxon>
        <taxon>Planctomycetota</taxon>
        <taxon>Planctomycetia</taxon>
        <taxon>Pirellulales</taxon>
        <taxon>Pirellulaceae</taxon>
        <taxon>Blastopirellula</taxon>
    </lineage>
</organism>
<dbReference type="Gene3D" id="1.10.3210.10">
    <property type="entry name" value="Hypothetical protein af1432"/>
    <property type="match status" value="1"/>
</dbReference>
<dbReference type="EMBL" id="PUHZ01000026">
    <property type="protein sequence ID" value="PQO41474.1"/>
    <property type="molecule type" value="Genomic_DNA"/>
</dbReference>